<evidence type="ECO:0008006" key="5">
    <source>
        <dbReference type="Google" id="ProtNLM"/>
    </source>
</evidence>
<evidence type="ECO:0000313" key="3">
    <source>
        <dbReference type="EMBL" id="MFD0705239.1"/>
    </source>
</evidence>
<feature type="compositionally biased region" description="Basic and acidic residues" evidence="1">
    <location>
        <begin position="86"/>
        <end position="96"/>
    </location>
</feature>
<feature type="compositionally biased region" description="Basic and acidic residues" evidence="1">
    <location>
        <begin position="16"/>
        <end position="27"/>
    </location>
</feature>
<accession>A0ABW2Y6M3</accession>
<evidence type="ECO:0000313" key="4">
    <source>
        <dbReference type="Proteomes" id="UP001597036"/>
    </source>
</evidence>
<protein>
    <recommendedName>
        <fullName evidence="5">DUF4190 domain-containing protein</fullName>
    </recommendedName>
</protein>
<dbReference type="EMBL" id="JBHTHQ010000021">
    <property type="protein sequence ID" value="MFD0705239.1"/>
    <property type="molecule type" value="Genomic_DNA"/>
</dbReference>
<organism evidence="3 4">
    <name type="scientific">Alloscardovia venturai</name>
    <dbReference type="NCBI Taxonomy" id="1769421"/>
    <lineage>
        <taxon>Bacteria</taxon>
        <taxon>Bacillati</taxon>
        <taxon>Actinomycetota</taxon>
        <taxon>Actinomycetes</taxon>
        <taxon>Bifidobacteriales</taxon>
        <taxon>Bifidobacteriaceae</taxon>
        <taxon>Alloscardovia</taxon>
    </lineage>
</organism>
<dbReference type="Proteomes" id="UP001597036">
    <property type="component" value="Unassembled WGS sequence"/>
</dbReference>
<proteinExistence type="predicted"/>
<keyword evidence="2" id="KW-1133">Transmembrane helix</keyword>
<dbReference type="RefSeq" id="WP_377938932.1">
    <property type="nucleotide sequence ID" value="NZ_JBHTHQ010000021.1"/>
</dbReference>
<comment type="caution">
    <text evidence="3">The sequence shown here is derived from an EMBL/GenBank/DDBJ whole genome shotgun (WGS) entry which is preliminary data.</text>
</comment>
<keyword evidence="2" id="KW-0812">Transmembrane</keyword>
<keyword evidence="2" id="KW-0472">Membrane</keyword>
<keyword evidence="4" id="KW-1185">Reference proteome</keyword>
<gene>
    <name evidence="3" type="ORF">ACFQY8_05720</name>
</gene>
<name>A0ABW2Y6M3_9BIFI</name>
<reference evidence="4" key="1">
    <citation type="journal article" date="2019" name="Int. J. Syst. Evol. Microbiol.">
        <title>The Global Catalogue of Microorganisms (GCM) 10K type strain sequencing project: providing services to taxonomists for standard genome sequencing and annotation.</title>
        <authorList>
            <consortium name="The Broad Institute Genomics Platform"/>
            <consortium name="The Broad Institute Genome Sequencing Center for Infectious Disease"/>
            <person name="Wu L."/>
            <person name="Ma J."/>
        </authorList>
    </citation>
    <scope>NUCLEOTIDE SEQUENCE [LARGE SCALE GENOMIC DNA]</scope>
    <source>
        <strain evidence="4">CCM 8604</strain>
    </source>
</reference>
<evidence type="ECO:0000256" key="2">
    <source>
        <dbReference type="SAM" id="Phobius"/>
    </source>
</evidence>
<feature type="transmembrane region" description="Helical" evidence="2">
    <location>
        <begin position="133"/>
        <end position="159"/>
    </location>
</feature>
<feature type="region of interest" description="Disordered" evidence="1">
    <location>
        <begin position="1"/>
        <end position="105"/>
    </location>
</feature>
<feature type="transmembrane region" description="Helical" evidence="2">
    <location>
        <begin position="171"/>
        <end position="192"/>
    </location>
</feature>
<evidence type="ECO:0000256" key="1">
    <source>
        <dbReference type="SAM" id="MobiDB-lite"/>
    </source>
</evidence>
<feature type="compositionally biased region" description="Basic and acidic residues" evidence="1">
    <location>
        <begin position="44"/>
        <end position="55"/>
    </location>
</feature>
<sequence>MTDEIVSENVSSAADTPREHKQTERLYGRMASEFPGWDPYVYGKPEKREKPQERKNPKRIQVIAMPPMSGGGTGAGKNPQGTQSEDQPKNGGEREQNSPFVDENGNPVNLPFHFEPFDPDDPQKNPLYGKWDFYAFVAFILAFTPYTAVLALFIGWLSVVRTTKFHMKGRWLAILAVIFSLAVIALVVYLMATGTTAEQFAQELETWAANIR</sequence>